<feature type="region of interest" description="Disordered" evidence="11">
    <location>
        <begin position="1"/>
        <end position="95"/>
    </location>
</feature>
<dbReference type="PANTHER" id="PTHR24404:SF110">
    <property type="entry name" value="C2H2-TYPE DOMAIN-CONTAINING PROTEIN"/>
    <property type="match status" value="1"/>
</dbReference>
<dbReference type="PROSITE" id="PS50157">
    <property type="entry name" value="ZINC_FINGER_C2H2_2"/>
    <property type="match status" value="11"/>
</dbReference>
<sequence>MDSASLSFMSSPTRRSTRQSTSKAVKFIDPLVDEEDDGAMDFDEEIPSNENTFNVKEERFSQQQKPDASGSRRNDSDMEDEWTPVQREEGETDDVHDINSYAEASSSTPFNNTTTSQNQLADSSVYDFSEVSAKKKNSVNVNWKDVKPQNLKANRDTKHMCPYCNYCTGKKYLLQRHLKSHSTERPHKCTYCSNAFKTTSQLQNHVNTHLGIKPFQCKFCDYKFTTSGELIRHVRYKHTLEKPHKCTECGYATVELSKLRRHIRTHTGEKPYTCQFCSYASPDTFKLKRHLRVHTGERPYECTICKFRFTQSNSLKAHMLTHQTNAPKFQCQYCPTILTRKSDLKHHIIKKHQNEHLLYCQECDLDFPNERSLHKHEQTKHHGQSAASTYACSMCAFSTHMPDELEEHMNNMHRDERTFQCNECGLMYATRGDLRQHTTKVHRCGVYANVAGAGLSLRPPTNYIPAKIEHRPITTPRLHHTIKEQQHQIYRCTLCSKTFATLRTLEHHTYDVHNIDPYDNDLQDNEQIAMIQVRGQQHGQNSDYKQPPVIVKLERDHCDAYELADDHIQTSHRRHDQADYYDNDLSLPSGTGASTSYVNTQAKSEMFDHDPSYYKNDQYEHYETKEEESDVAEQVVIDLIQDEEANVEDDDNEIIKYRSSGYNQQRIIDT</sequence>
<evidence type="ECO:0000256" key="9">
    <source>
        <dbReference type="ARBA" id="ARBA00023242"/>
    </source>
</evidence>
<dbReference type="EMBL" id="CAJNOQ010000814">
    <property type="protein sequence ID" value="CAF0841314.1"/>
    <property type="molecule type" value="Genomic_DNA"/>
</dbReference>
<feature type="domain" description="C2H2-type" evidence="12">
    <location>
        <begin position="215"/>
        <end position="243"/>
    </location>
</feature>
<dbReference type="InterPro" id="IPR013087">
    <property type="entry name" value="Znf_C2H2_type"/>
</dbReference>
<evidence type="ECO:0000256" key="4">
    <source>
        <dbReference type="ARBA" id="ARBA00022771"/>
    </source>
</evidence>
<keyword evidence="4 10" id="KW-0863">Zinc-finger</keyword>
<dbReference type="Proteomes" id="UP000681722">
    <property type="component" value="Unassembled WGS sequence"/>
</dbReference>
<evidence type="ECO:0000256" key="3">
    <source>
        <dbReference type="ARBA" id="ARBA00022737"/>
    </source>
</evidence>
<keyword evidence="5" id="KW-0862">Zinc</keyword>
<feature type="domain" description="C2H2-type" evidence="12">
    <location>
        <begin position="358"/>
        <end position="386"/>
    </location>
</feature>
<evidence type="ECO:0000256" key="2">
    <source>
        <dbReference type="ARBA" id="ARBA00022723"/>
    </source>
</evidence>
<dbReference type="AlphaFoldDB" id="A0A813VCC3"/>
<keyword evidence="2" id="KW-0479">Metal-binding</keyword>
<keyword evidence="7" id="KW-0238">DNA-binding</keyword>
<feature type="domain" description="C2H2-type" evidence="12">
    <location>
        <begin position="272"/>
        <end position="299"/>
    </location>
</feature>
<keyword evidence="6" id="KW-0805">Transcription regulation</keyword>
<evidence type="ECO:0000313" key="15">
    <source>
        <dbReference type="Proteomes" id="UP000663829"/>
    </source>
</evidence>
<proteinExistence type="predicted"/>
<dbReference type="EMBL" id="CAJOBC010000814">
    <property type="protein sequence ID" value="CAF3628677.1"/>
    <property type="molecule type" value="Genomic_DNA"/>
</dbReference>
<comment type="subcellular location">
    <subcellularLocation>
        <location evidence="1">Nucleus</location>
    </subcellularLocation>
</comment>
<dbReference type="GO" id="GO:0003700">
    <property type="term" value="F:DNA-binding transcription factor activity"/>
    <property type="evidence" value="ECO:0007669"/>
    <property type="project" value="TreeGrafter"/>
</dbReference>
<dbReference type="InterPro" id="IPR036236">
    <property type="entry name" value="Znf_C2H2_sf"/>
</dbReference>
<reference evidence="13" key="1">
    <citation type="submission" date="2021-02" db="EMBL/GenBank/DDBJ databases">
        <authorList>
            <person name="Nowell W R."/>
        </authorList>
    </citation>
    <scope>NUCLEOTIDE SEQUENCE</scope>
</reference>
<evidence type="ECO:0000256" key="8">
    <source>
        <dbReference type="ARBA" id="ARBA00023163"/>
    </source>
</evidence>
<dbReference type="GO" id="GO:0006357">
    <property type="term" value="P:regulation of transcription by RNA polymerase II"/>
    <property type="evidence" value="ECO:0007669"/>
    <property type="project" value="TreeGrafter"/>
</dbReference>
<dbReference type="SMART" id="SM00355">
    <property type="entry name" value="ZnF_C2H2"/>
    <property type="match status" value="11"/>
</dbReference>
<feature type="domain" description="C2H2-type" evidence="12">
    <location>
        <begin position="187"/>
        <end position="214"/>
    </location>
</feature>
<feature type="compositionally biased region" description="Low complexity" evidence="11">
    <location>
        <begin position="10"/>
        <end position="22"/>
    </location>
</feature>
<feature type="domain" description="C2H2-type" evidence="12">
    <location>
        <begin position="390"/>
        <end position="418"/>
    </location>
</feature>
<evidence type="ECO:0000256" key="1">
    <source>
        <dbReference type="ARBA" id="ARBA00004123"/>
    </source>
</evidence>
<evidence type="ECO:0000259" key="12">
    <source>
        <dbReference type="PROSITE" id="PS50157"/>
    </source>
</evidence>
<dbReference type="FunFam" id="3.30.160.60:FF:000130">
    <property type="entry name" value="Spalt-like transcription factor 4"/>
    <property type="match status" value="1"/>
</dbReference>
<feature type="domain" description="C2H2-type" evidence="12">
    <location>
        <begin position="490"/>
        <end position="513"/>
    </location>
</feature>
<evidence type="ECO:0000256" key="7">
    <source>
        <dbReference type="ARBA" id="ARBA00023125"/>
    </source>
</evidence>
<dbReference type="GO" id="GO:0005634">
    <property type="term" value="C:nucleus"/>
    <property type="evidence" value="ECO:0007669"/>
    <property type="project" value="UniProtKB-SubCell"/>
</dbReference>
<organism evidence="13 15">
    <name type="scientific">Didymodactylos carnosus</name>
    <dbReference type="NCBI Taxonomy" id="1234261"/>
    <lineage>
        <taxon>Eukaryota</taxon>
        <taxon>Metazoa</taxon>
        <taxon>Spiralia</taxon>
        <taxon>Gnathifera</taxon>
        <taxon>Rotifera</taxon>
        <taxon>Eurotatoria</taxon>
        <taxon>Bdelloidea</taxon>
        <taxon>Philodinida</taxon>
        <taxon>Philodinidae</taxon>
        <taxon>Didymodactylos</taxon>
    </lineage>
</organism>
<dbReference type="FunFam" id="3.30.160.60:FF:000049">
    <property type="entry name" value="transcriptional repressor CTCF isoform X1"/>
    <property type="match status" value="2"/>
</dbReference>
<dbReference type="Pfam" id="PF00096">
    <property type="entry name" value="zf-C2H2"/>
    <property type="match status" value="6"/>
</dbReference>
<keyword evidence="15" id="KW-1185">Reference proteome</keyword>
<gene>
    <name evidence="13" type="ORF">GPM918_LOCUS5580</name>
    <name evidence="14" type="ORF">SRO942_LOCUS5580</name>
</gene>
<keyword evidence="8" id="KW-0804">Transcription</keyword>
<dbReference type="GO" id="GO:0000978">
    <property type="term" value="F:RNA polymerase II cis-regulatory region sequence-specific DNA binding"/>
    <property type="evidence" value="ECO:0007669"/>
    <property type="project" value="TreeGrafter"/>
</dbReference>
<dbReference type="InterPro" id="IPR050589">
    <property type="entry name" value="Ikaros_C2H2-ZF"/>
</dbReference>
<keyword evidence="9" id="KW-0539">Nucleus</keyword>
<comment type="caution">
    <text evidence="13">The sequence shown here is derived from an EMBL/GenBank/DDBJ whole genome shotgun (WGS) entry which is preliminary data.</text>
</comment>
<name>A0A813VCC3_9BILA</name>
<feature type="domain" description="C2H2-type" evidence="12">
    <location>
        <begin position="244"/>
        <end position="271"/>
    </location>
</feature>
<keyword evidence="3" id="KW-0677">Repeat</keyword>
<dbReference type="GO" id="GO:0008270">
    <property type="term" value="F:zinc ion binding"/>
    <property type="evidence" value="ECO:0007669"/>
    <property type="project" value="UniProtKB-KW"/>
</dbReference>
<feature type="domain" description="C2H2-type" evidence="12">
    <location>
        <begin position="159"/>
        <end position="186"/>
    </location>
</feature>
<evidence type="ECO:0000313" key="13">
    <source>
        <dbReference type="EMBL" id="CAF0841314.1"/>
    </source>
</evidence>
<evidence type="ECO:0000256" key="6">
    <source>
        <dbReference type="ARBA" id="ARBA00023015"/>
    </source>
</evidence>
<dbReference type="PROSITE" id="PS00028">
    <property type="entry name" value="ZINC_FINGER_C2H2_1"/>
    <property type="match status" value="7"/>
</dbReference>
<evidence type="ECO:0000256" key="10">
    <source>
        <dbReference type="PROSITE-ProRule" id="PRU00042"/>
    </source>
</evidence>
<dbReference type="SUPFAM" id="SSF57667">
    <property type="entry name" value="beta-beta-alpha zinc fingers"/>
    <property type="match status" value="5"/>
</dbReference>
<dbReference type="FunFam" id="3.30.160.60:FF:000373">
    <property type="entry name" value="Putative transcriptional repressor ctcf"/>
    <property type="match status" value="1"/>
</dbReference>
<feature type="domain" description="C2H2-type" evidence="12">
    <location>
        <begin position="300"/>
        <end position="327"/>
    </location>
</feature>
<feature type="domain" description="C2H2-type" evidence="12">
    <location>
        <begin position="419"/>
        <end position="442"/>
    </location>
</feature>
<evidence type="ECO:0000256" key="11">
    <source>
        <dbReference type="SAM" id="MobiDB-lite"/>
    </source>
</evidence>
<feature type="compositionally biased region" description="Acidic residues" evidence="11">
    <location>
        <begin position="31"/>
        <end position="47"/>
    </location>
</feature>
<dbReference type="Proteomes" id="UP000663829">
    <property type="component" value="Unassembled WGS sequence"/>
</dbReference>
<dbReference type="OrthoDB" id="9888716at2759"/>
<accession>A0A813VCC3</accession>
<protein>
    <recommendedName>
        <fullName evidence="12">C2H2-type domain-containing protein</fullName>
    </recommendedName>
</protein>
<feature type="compositionally biased region" description="Basic and acidic residues" evidence="11">
    <location>
        <begin position="86"/>
        <end position="95"/>
    </location>
</feature>
<dbReference type="Gene3D" id="3.30.160.60">
    <property type="entry name" value="Classic Zinc Finger"/>
    <property type="match status" value="7"/>
</dbReference>
<dbReference type="PANTHER" id="PTHR24404">
    <property type="entry name" value="ZINC FINGER PROTEIN"/>
    <property type="match status" value="1"/>
</dbReference>
<evidence type="ECO:0000313" key="14">
    <source>
        <dbReference type="EMBL" id="CAF3628677.1"/>
    </source>
</evidence>
<evidence type="ECO:0000256" key="5">
    <source>
        <dbReference type="ARBA" id="ARBA00022833"/>
    </source>
</evidence>
<feature type="domain" description="C2H2-type" evidence="12">
    <location>
        <begin position="329"/>
        <end position="357"/>
    </location>
</feature>